<dbReference type="Gene3D" id="2.60.120.650">
    <property type="entry name" value="Cupin"/>
    <property type="match status" value="1"/>
</dbReference>
<feature type="domain" description="JmjC" evidence="1">
    <location>
        <begin position="107"/>
        <end position="272"/>
    </location>
</feature>
<dbReference type="eggNOG" id="COG2850">
    <property type="taxonomic scope" value="Bacteria"/>
</dbReference>
<evidence type="ECO:0000259" key="1">
    <source>
        <dbReference type="PROSITE" id="PS51184"/>
    </source>
</evidence>
<sequence>MDFPVEDISDAPMFSDKIDRMEWSELSPERYQRDYVLPLKPVIITGGLDHWAARDKWTFDYFQNQYGDMPLEIEGRRLSMAELIAEVRTSSPQSPAPYLHNYPVKNLPKELQDDIEPMPACTAPNWLDHPLITVRAPYLTYKELYIGGQGAKFPVMHYDGLHTHAFLMQIQGVKEYIGFAPDQGKYLYVRNGGNGQPNLSDVNDVDKYDPARFPEFRNAKGIRFKLHPGETLFMPSGWWHTARILSPSITVSINGANAANWSSFRRDFCRYNMPGRKFLPWALNGYLMFVGNWLSMLPPI</sequence>
<protein>
    <submittedName>
        <fullName evidence="2">Transcription factor jumonji</fullName>
    </submittedName>
</protein>
<reference evidence="3" key="1">
    <citation type="journal article" date="2011" name="J. Bacteriol.">
        <title>Genome sequences of eight morphologically diverse alphaproteobacteria.</title>
        <authorList>
            <consortium name="US DOE Joint Genome Institute"/>
            <person name="Brown P.J."/>
            <person name="Kysela D.T."/>
            <person name="Buechlein A."/>
            <person name="Hemmerich C."/>
            <person name="Brun Y.V."/>
        </authorList>
    </citation>
    <scope>NUCLEOTIDE SEQUENCE [LARGE SCALE GENOMIC DNA]</scope>
    <source>
        <strain evidence="3">ATCC 51888 / DSM 1869 / NCIB 11706 / TK 0415</strain>
    </source>
</reference>
<evidence type="ECO:0000313" key="2">
    <source>
        <dbReference type="EMBL" id="ADJ23151.1"/>
    </source>
</evidence>
<proteinExistence type="predicted"/>
<dbReference type="Pfam" id="PF13621">
    <property type="entry name" value="Cupin_8"/>
    <property type="match status" value="1"/>
</dbReference>
<dbReference type="SUPFAM" id="SSF51197">
    <property type="entry name" value="Clavaminate synthase-like"/>
    <property type="match status" value="1"/>
</dbReference>
<dbReference type="PANTHER" id="PTHR12461:SF105">
    <property type="entry name" value="HYPOXIA-INDUCIBLE FACTOR 1-ALPHA INHIBITOR"/>
    <property type="match status" value="1"/>
</dbReference>
<dbReference type="AlphaFoldDB" id="D8JX15"/>
<dbReference type="STRING" id="582899.Hden_1339"/>
<gene>
    <name evidence="2" type="ordered locus">Hden_1339</name>
</gene>
<dbReference type="KEGG" id="hdn:Hden_1339"/>
<dbReference type="InterPro" id="IPR041667">
    <property type="entry name" value="Cupin_8"/>
</dbReference>
<dbReference type="SMART" id="SM00558">
    <property type="entry name" value="JmjC"/>
    <property type="match status" value="1"/>
</dbReference>
<name>D8JX15_HYPDA</name>
<dbReference type="InterPro" id="IPR003347">
    <property type="entry name" value="JmjC_dom"/>
</dbReference>
<dbReference type="PANTHER" id="PTHR12461">
    <property type="entry name" value="HYPOXIA-INDUCIBLE FACTOR 1 ALPHA INHIBITOR-RELATED"/>
    <property type="match status" value="1"/>
</dbReference>
<dbReference type="EMBL" id="CP002083">
    <property type="protein sequence ID" value="ADJ23151.1"/>
    <property type="molecule type" value="Genomic_DNA"/>
</dbReference>
<dbReference type="PROSITE" id="PS51184">
    <property type="entry name" value="JMJC"/>
    <property type="match status" value="1"/>
</dbReference>
<keyword evidence="3" id="KW-1185">Reference proteome</keyword>
<organism evidence="2 3">
    <name type="scientific">Hyphomicrobium denitrificans (strain ATCC 51888 / DSM 1869 / NCIMB 11706 / TK 0415)</name>
    <dbReference type="NCBI Taxonomy" id="582899"/>
    <lineage>
        <taxon>Bacteria</taxon>
        <taxon>Pseudomonadati</taxon>
        <taxon>Pseudomonadota</taxon>
        <taxon>Alphaproteobacteria</taxon>
        <taxon>Hyphomicrobiales</taxon>
        <taxon>Hyphomicrobiaceae</taxon>
        <taxon>Hyphomicrobium</taxon>
    </lineage>
</organism>
<dbReference type="OrthoDB" id="479699at2"/>
<evidence type="ECO:0000313" key="3">
    <source>
        <dbReference type="Proteomes" id="UP000002033"/>
    </source>
</evidence>
<accession>D8JX15</accession>
<dbReference type="RefSeq" id="WP_013215366.1">
    <property type="nucleotide sequence ID" value="NC_014313.1"/>
</dbReference>
<dbReference type="HOGENOM" id="CLU_1010460_0_0_5"/>
<dbReference type="Proteomes" id="UP000002033">
    <property type="component" value="Chromosome"/>
</dbReference>